<feature type="transmembrane region" description="Helical" evidence="9">
    <location>
        <begin position="928"/>
        <end position="953"/>
    </location>
</feature>
<dbReference type="SUPFAM" id="SSF82693">
    <property type="entry name" value="Multidrug efflux transporter AcrB pore domain, PN1, PN2, PC1 and PC2 subdomains"/>
    <property type="match status" value="4"/>
</dbReference>
<keyword evidence="8 9" id="KW-0472">Membrane</keyword>
<dbReference type="Pfam" id="PF00873">
    <property type="entry name" value="ACR_tran"/>
    <property type="match status" value="1"/>
</dbReference>
<name>Q6F8P8_ACIAD</name>
<keyword evidence="6 9" id="KW-0812">Transmembrane</keyword>
<feature type="transmembrane region" description="Helical" evidence="9">
    <location>
        <begin position="974"/>
        <end position="993"/>
    </location>
</feature>
<dbReference type="Proteomes" id="UP000000430">
    <property type="component" value="Chromosome"/>
</dbReference>
<evidence type="ECO:0000256" key="9">
    <source>
        <dbReference type="RuleBase" id="RU364070"/>
    </source>
</evidence>
<dbReference type="eggNOG" id="COG0841">
    <property type="taxonomic scope" value="Bacteria"/>
</dbReference>
<evidence type="ECO:0000256" key="5">
    <source>
        <dbReference type="ARBA" id="ARBA00022519"/>
    </source>
</evidence>
<dbReference type="Gene3D" id="3.30.70.1430">
    <property type="entry name" value="Multidrug efflux transporter AcrB pore domain"/>
    <property type="match status" value="2"/>
</dbReference>
<feature type="transmembrane region" description="Helical" evidence="9">
    <location>
        <begin position="377"/>
        <end position="398"/>
    </location>
</feature>
<feature type="transmembrane region" description="Helical" evidence="9">
    <location>
        <begin position="544"/>
        <end position="561"/>
    </location>
</feature>
<comment type="similarity">
    <text evidence="2 9">Belongs to the resistance-nodulation-cell division (RND) (TC 2.A.6) family.</text>
</comment>
<dbReference type="InterPro" id="IPR001036">
    <property type="entry name" value="Acrflvin-R"/>
</dbReference>
<feature type="transmembrane region" description="Helical" evidence="9">
    <location>
        <begin position="1005"/>
        <end position="1031"/>
    </location>
</feature>
<comment type="subcellular location">
    <subcellularLocation>
        <location evidence="1 9">Cell inner membrane</location>
        <topology evidence="1 9">Multi-pass membrane protein</topology>
    </subcellularLocation>
</comment>
<dbReference type="NCBIfam" id="TIGR00915">
    <property type="entry name" value="2A0602"/>
    <property type="match status" value="1"/>
</dbReference>
<proteinExistence type="inferred from homology"/>
<protein>
    <recommendedName>
        <fullName evidence="9">Efflux pump membrane transporter</fullName>
    </recommendedName>
</protein>
<dbReference type="AlphaFoldDB" id="Q6F8P8"/>
<reference evidence="11 12" key="1">
    <citation type="journal article" date="2004" name="Nucleic Acids Res.">
        <title>Unique features revealed by the genome sequence of Acinetobacter sp. ADP1, a versatile and naturally transformation competent bacterium.</title>
        <authorList>
            <person name="Barbe V."/>
            <person name="Vallenet D."/>
            <person name="Fonknechten N."/>
            <person name="Kreimeyer A."/>
            <person name="Oztas S."/>
            <person name="Labarre L."/>
            <person name="Cruveiller S."/>
            <person name="Robert C."/>
            <person name="Duprat S."/>
            <person name="Wincker P."/>
            <person name="Ornston L.N."/>
            <person name="Weissenbach J."/>
            <person name="Marliere P."/>
            <person name="Cohen G.N."/>
            <person name="Medigue C."/>
        </authorList>
    </citation>
    <scope>NUCLEOTIDE SEQUENCE [LARGE SCALE GENOMIC DNA]</scope>
    <source>
        <strain evidence="12">ATCC 33305 / BD413 / ADP1</strain>
    </source>
</reference>
<dbReference type="Gene3D" id="1.20.1640.10">
    <property type="entry name" value="Multidrug efflux transporter AcrB transmembrane domain"/>
    <property type="match status" value="2"/>
</dbReference>
<evidence type="ECO:0000256" key="2">
    <source>
        <dbReference type="ARBA" id="ARBA00010942"/>
    </source>
</evidence>
<dbReference type="KEGG" id="aci:ACIAD2836"/>
<dbReference type="EMBL" id="CR543861">
    <property type="protein sequence ID" value="CAG69567.1"/>
    <property type="molecule type" value="Genomic_DNA"/>
</dbReference>
<dbReference type="FunFam" id="1.20.1640.10:FF:000001">
    <property type="entry name" value="Efflux pump membrane transporter"/>
    <property type="match status" value="1"/>
</dbReference>
<dbReference type="GO" id="GO:0042910">
    <property type="term" value="F:xenobiotic transmembrane transporter activity"/>
    <property type="evidence" value="ECO:0007669"/>
    <property type="project" value="TreeGrafter"/>
</dbReference>
<keyword evidence="7 9" id="KW-1133">Transmembrane helix</keyword>
<dbReference type="InterPro" id="IPR000731">
    <property type="entry name" value="SSD"/>
</dbReference>
<dbReference type="PROSITE" id="PS50156">
    <property type="entry name" value="SSD"/>
    <property type="match status" value="1"/>
</dbReference>
<evidence type="ECO:0000313" key="11">
    <source>
        <dbReference type="EMBL" id="CAG69567.1"/>
    </source>
</evidence>
<evidence type="ECO:0000256" key="1">
    <source>
        <dbReference type="ARBA" id="ARBA00004429"/>
    </source>
</evidence>
<accession>Q6F8P8</accession>
<sequence>MLFELGYEWTMLSKFFIDRPIFAIVLAIIVMALGIFSLLNLPVERYPDIAPPRIVVSTSYSGADAQAVEDSVTQVLEQQIKGIDHLLYFSSSSDANGSSQISLYFQQGTNPDQAQVQVQNAINGALNRLPDDVQRQGVIVRKSLSDSFLVVGLADRSGKSTNIDISDYLSNNFELNLSRIEGVGEINVFGSPYAMRIWLDPVKLQHYQLMVSDIRSALENQNTQVAAGAIGALPAPKDQYLNAKVTSGSLLKTPEQFENIIVKANANGSFVYLKDVARVEIGAQNYQVFNRINGYPGSGLSVSLAAGANLVKTADLVYQEISRLEKNLPEGYFIIYPRDDTLFVKESIKQVISTLLEAIILVVLVMFIFLQNWRATLIPTITVPVVILGTFAVLSILGMSINTLTLFAMVLAIGLLVDDAIVVVENVERLMHEQQLDARQASILSMQEISGALVGITLVLTAVFIPMSFFSGATGIIYRQFSITLVAAMVLSLMVALILTPALCAILLKPQNKSFKWADGFNRKLDQLRDYYLRLTHRSVQFKTISLIIFVVLIAAFIWIYRSLPTSFLPQEDQGALSVQFTLPEGTPLSKTEDVGKQISDYFMSHEKTNLNGIMVIHGRNNSGTGQNLGQAYVSLKHWDERTGAANSAQQIRTRAMQYFAQNNQARIFVLMPSVIRGLGNSDKISFWLQDVKGLGRESLLQSFHALQNQEQKFDELKNIDKRSNDDQSVLNIQIDHKMAMALGLNIAQINQTLSTAWSGSYINDFIDRGRIKRVYLQGDMQYRTKPEDLAYWYIKNAQGQMTPFSQFSRVEWQGAPPLLERFMGYPALEMEADAANGFSTGQAMQKLSNLVDAMPDAGLAWSGMSFQERESSHQAIWLYVISIAFIFLCLAALYESWSIPTVVMAAIPLGIGGTILFSEWFNFANDIYFQIALLTTIGLSCKNAILMVEYAANLQENGETVLHAALKAAGLRLRPILMTSIAFGAGVVPLMFSSGAGALSRQAIGYSVFGGVLFGTILVLIFIPFMYVLIRSVFKHKPKPI</sequence>
<dbReference type="GO" id="GO:0015562">
    <property type="term" value="F:efflux transmembrane transporter activity"/>
    <property type="evidence" value="ECO:0007669"/>
    <property type="project" value="InterPro"/>
</dbReference>
<feature type="transmembrane region" description="Helical" evidence="9">
    <location>
        <begin position="902"/>
        <end position="922"/>
    </location>
</feature>
<feature type="transmembrane region" description="Helical" evidence="9">
    <location>
        <begin position="404"/>
        <end position="424"/>
    </location>
</feature>
<dbReference type="Gene3D" id="3.30.70.1440">
    <property type="entry name" value="Multidrug efflux transporter AcrB pore domain"/>
    <property type="match status" value="1"/>
</dbReference>
<feature type="transmembrane region" description="Helical" evidence="9">
    <location>
        <begin position="877"/>
        <end position="895"/>
    </location>
</feature>
<dbReference type="PRINTS" id="PR00702">
    <property type="entry name" value="ACRIFLAVINRP"/>
</dbReference>
<feature type="domain" description="SSD" evidence="10">
    <location>
        <begin position="381"/>
        <end position="506"/>
    </location>
</feature>
<dbReference type="Gene3D" id="3.30.2090.10">
    <property type="entry name" value="Multidrug efflux transporter AcrB TolC docking domain, DN and DC subdomains"/>
    <property type="match status" value="2"/>
</dbReference>
<organism evidence="11 12">
    <name type="scientific">Acinetobacter baylyi (strain ATCC 33305 / BD413 / ADP1)</name>
    <dbReference type="NCBI Taxonomy" id="62977"/>
    <lineage>
        <taxon>Bacteria</taxon>
        <taxon>Pseudomonadati</taxon>
        <taxon>Pseudomonadota</taxon>
        <taxon>Gammaproteobacteria</taxon>
        <taxon>Moraxellales</taxon>
        <taxon>Moraxellaceae</taxon>
        <taxon>Acinetobacter</taxon>
    </lineage>
</organism>
<keyword evidence="3 9" id="KW-0813">Transport</keyword>
<evidence type="ECO:0000256" key="6">
    <source>
        <dbReference type="ARBA" id="ARBA00022692"/>
    </source>
</evidence>
<keyword evidence="4" id="KW-1003">Cell membrane</keyword>
<dbReference type="InterPro" id="IPR004764">
    <property type="entry name" value="MdtF-like"/>
</dbReference>
<gene>
    <name evidence="11" type="ordered locus">ACIAD2836</name>
</gene>
<evidence type="ECO:0000256" key="3">
    <source>
        <dbReference type="ARBA" id="ARBA00022448"/>
    </source>
</evidence>
<feature type="transmembrane region" description="Helical" evidence="9">
    <location>
        <begin position="351"/>
        <end position="370"/>
    </location>
</feature>
<dbReference type="SUPFAM" id="SSF82714">
    <property type="entry name" value="Multidrug efflux transporter AcrB TolC docking domain, DN and DC subdomains"/>
    <property type="match status" value="2"/>
</dbReference>
<dbReference type="STRING" id="202950.GCA_001485005_03020"/>
<dbReference type="SUPFAM" id="SSF82866">
    <property type="entry name" value="Multidrug efflux transporter AcrB transmembrane domain"/>
    <property type="match status" value="2"/>
</dbReference>
<dbReference type="Gene3D" id="3.30.70.1320">
    <property type="entry name" value="Multidrug efflux transporter AcrB pore domain like"/>
    <property type="match status" value="1"/>
</dbReference>
<evidence type="ECO:0000259" key="10">
    <source>
        <dbReference type="PROSITE" id="PS50156"/>
    </source>
</evidence>
<dbReference type="PANTHER" id="PTHR32063">
    <property type="match status" value="1"/>
</dbReference>
<evidence type="ECO:0000313" key="12">
    <source>
        <dbReference type="Proteomes" id="UP000000430"/>
    </source>
</evidence>
<dbReference type="FunFam" id="3.30.70.1430:FF:000001">
    <property type="entry name" value="Efflux pump membrane transporter"/>
    <property type="match status" value="1"/>
</dbReference>
<keyword evidence="5 9" id="KW-0997">Cell inner membrane</keyword>
<evidence type="ECO:0000256" key="8">
    <source>
        <dbReference type="ARBA" id="ARBA00023136"/>
    </source>
</evidence>
<dbReference type="PANTHER" id="PTHR32063:SF32">
    <property type="entry name" value="AMINOGLYCOSIDE EFFLUX PUMP-RELATED"/>
    <property type="match status" value="1"/>
</dbReference>
<dbReference type="HOGENOM" id="CLU_002755_0_0_6"/>
<dbReference type="GO" id="GO:0009636">
    <property type="term" value="P:response to toxic substance"/>
    <property type="evidence" value="ECO:0007669"/>
    <property type="project" value="UniProtKB-ARBA"/>
</dbReference>
<feature type="transmembrane region" description="Helical" evidence="9">
    <location>
        <begin position="449"/>
        <end position="469"/>
    </location>
</feature>
<dbReference type="NCBIfam" id="NF000282">
    <property type="entry name" value="RND_permease_1"/>
    <property type="match status" value="1"/>
</dbReference>
<feature type="transmembrane region" description="Helical" evidence="9">
    <location>
        <begin position="481"/>
        <end position="508"/>
    </location>
</feature>
<feature type="transmembrane region" description="Helical" evidence="9">
    <location>
        <begin position="21"/>
        <end position="43"/>
    </location>
</feature>
<dbReference type="GO" id="GO:0005886">
    <property type="term" value="C:plasma membrane"/>
    <property type="evidence" value="ECO:0007669"/>
    <property type="project" value="UniProtKB-SubCell"/>
</dbReference>
<evidence type="ECO:0000256" key="7">
    <source>
        <dbReference type="ARBA" id="ARBA00022989"/>
    </source>
</evidence>
<evidence type="ECO:0000256" key="4">
    <source>
        <dbReference type="ARBA" id="ARBA00022475"/>
    </source>
</evidence>
<dbReference type="InterPro" id="IPR027463">
    <property type="entry name" value="AcrB_DN_DC_subdom"/>
</dbReference>